<gene>
    <name evidence="2" type="ORF">NAPIS_ORF01833</name>
</gene>
<evidence type="ECO:0000313" key="2">
    <source>
        <dbReference type="EMBL" id="EQB60593.1"/>
    </source>
</evidence>
<name>T0L801_9MICR</name>
<keyword evidence="1" id="KW-0732">Signal</keyword>
<keyword evidence="3" id="KW-1185">Reference proteome</keyword>
<dbReference type="AlphaFoldDB" id="T0L801"/>
<dbReference type="VEuPathDB" id="MicrosporidiaDB:NAPIS_ORF01833"/>
<organism evidence="2 3">
    <name type="scientific">Vairimorpha apis BRL 01</name>
    <dbReference type="NCBI Taxonomy" id="1037528"/>
    <lineage>
        <taxon>Eukaryota</taxon>
        <taxon>Fungi</taxon>
        <taxon>Fungi incertae sedis</taxon>
        <taxon>Microsporidia</taxon>
        <taxon>Nosematidae</taxon>
        <taxon>Vairimorpha</taxon>
    </lineage>
</organism>
<sequence length="368" mass="44758">MILFILSILTLTIHKLEVQSKNHILFRYETSNILSQNFLKKIFKFDTYNLQNYIHRNYNSSEFFFLYNTKTNDKIIEERFCIFESDNKPSLLNYNYLLNNNCNLQEIFPRFSINNYDDNLIIIKSYNNKNYSETIWNKQLKTQLNYNKSYTVDILQYILSKNYDFLKFKFKKFPFLYFNSELKNFYDIFQVILNLVENFDNIEFIKLFDALKIFTENYDENVVINRYYFKKGIEITPESIDFFVSCLFTDISNIIGFLINRNQYIFQIYNFIECSENIYCEFVILLKFKFKPERFNYNVYNKPMICLCDSNSKDVLIINTFFCEEDVYIVINRNHCLNNNNEEVKIKFESNGEMYESDYINIRKHNNE</sequence>
<dbReference type="EMBL" id="KE647269">
    <property type="protein sequence ID" value="EQB60593.1"/>
    <property type="molecule type" value="Genomic_DNA"/>
</dbReference>
<dbReference type="Proteomes" id="UP000053780">
    <property type="component" value="Unassembled WGS sequence"/>
</dbReference>
<accession>T0L801</accession>
<evidence type="ECO:0000256" key="1">
    <source>
        <dbReference type="SAM" id="SignalP"/>
    </source>
</evidence>
<protein>
    <submittedName>
        <fullName evidence="2">Uncharacterized protein</fullName>
    </submittedName>
</protein>
<dbReference type="HOGENOM" id="CLU_064127_0_0_1"/>
<reference evidence="2 3" key="1">
    <citation type="journal article" date="2013" name="BMC Genomics">
        <title>Genome sequencing and comparative genomics of honey bee microsporidia, Nosema apis reveal novel insights into host-parasite interactions.</title>
        <authorList>
            <person name="Chen Yp."/>
            <person name="Pettis J.S."/>
            <person name="Zhao Y."/>
            <person name="Liu X."/>
            <person name="Tallon L.J."/>
            <person name="Sadzewicz L.D."/>
            <person name="Li R."/>
            <person name="Zheng H."/>
            <person name="Huang S."/>
            <person name="Zhang X."/>
            <person name="Hamilton M.C."/>
            <person name="Pernal S.F."/>
            <person name="Melathopoulos A.P."/>
            <person name="Yan X."/>
            <person name="Evans J.D."/>
        </authorList>
    </citation>
    <scope>NUCLEOTIDE SEQUENCE [LARGE SCALE GENOMIC DNA]</scope>
    <source>
        <strain evidence="2 3">BRL 01</strain>
    </source>
</reference>
<evidence type="ECO:0000313" key="3">
    <source>
        <dbReference type="Proteomes" id="UP000053780"/>
    </source>
</evidence>
<feature type="signal peptide" evidence="1">
    <location>
        <begin position="1"/>
        <end position="20"/>
    </location>
</feature>
<proteinExistence type="predicted"/>
<feature type="chain" id="PRO_5004579810" evidence="1">
    <location>
        <begin position="21"/>
        <end position="368"/>
    </location>
</feature>